<protein>
    <recommendedName>
        <fullName evidence="4">Ubiquitin 3 binding protein But2 C-terminal domain-containing protein</fullName>
    </recommendedName>
</protein>
<name>A0A2B7Z033_POLH7</name>
<keyword evidence="3" id="KW-1185">Reference proteome</keyword>
<dbReference type="PANTHER" id="PTHR38847">
    <property type="match status" value="1"/>
</dbReference>
<evidence type="ECO:0008006" key="4">
    <source>
        <dbReference type="Google" id="ProtNLM"/>
    </source>
</evidence>
<dbReference type="OrthoDB" id="152248at2759"/>
<gene>
    <name evidence="2" type="ORF">AJ80_01006</name>
</gene>
<dbReference type="PANTHER" id="PTHR38847:SF1">
    <property type="entry name" value="PSEUDOURIDINE SYNTHASE RSUA_RLUA-LIKE DOMAIN-CONTAINING PROTEIN"/>
    <property type="match status" value="1"/>
</dbReference>
<comment type="caution">
    <text evidence="2">The sequence shown here is derived from an EMBL/GenBank/DDBJ whole genome shotgun (WGS) entry which is preliminary data.</text>
</comment>
<evidence type="ECO:0000313" key="3">
    <source>
        <dbReference type="Proteomes" id="UP000224634"/>
    </source>
</evidence>
<dbReference type="EMBL" id="PDNA01000008">
    <property type="protein sequence ID" value="PGH27296.1"/>
    <property type="molecule type" value="Genomic_DNA"/>
</dbReference>
<feature type="signal peptide" evidence="1">
    <location>
        <begin position="1"/>
        <end position="15"/>
    </location>
</feature>
<keyword evidence="1" id="KW-0732">Signal</keyword>
<feature type="chain" id="PRO_5013355824" description="Ubiquitin 3 binding protein But2 C-terminal domain-containing protein" evidence="1">
    <location>
        <begin position="16"/>
        <end position="241"/>
    </location>
</feature>
<sequence>MRSILAFALPALALALPASLDIEFEPPNPSEISIIDTAHSGNGCPQGTVSTLISDDRTIVTFGFDAFQVYTGPNTVPSDRSKNCQIHLKLNYPGGFQYSVVQATYHGYARLDPEVTGTFFSSYFFSTDPTQTASSRISITGDDWLDGNIYTKADEVDNASVVWSPCGAEGMLNINNRIALTSRDTNAAGELSNDDATVAFQQQAYIQWRPCTNEKTGKRHEPEDVFDLGDVDSEIWPGTKA</sequence>
<reference evidence="2 3" key="1">
    <citation type="submission" date="2017-10" db="EMBL/GenBank/DDBJ databases">
        <title>Comparative genomics in systemic dimorphic fungi from Ajellomycetaceae.</title>
        <authorList>
            <person name="Munoz J.F."/>
            <person name="Mcewen J.G."/>
            <person name="Clay O.K."/>
            <person name="Cuomo C.A."/>
        </authorList>
    </citation>
    <scope>NUCLEOTIDE SEQUENCE [LARGE SCALE GENOMIC DNA]</scope>
    <source>
        <strain evidence="2 3">UAMH7299</strain>
    </source>
</reference>
<dbReference type="Proteomes" id="UP000224634">
    <property type="component" value="Unassembled WGS sequence"/>
</dbReference>
<organism evidence="2 3">
    <name type="scientific">Polytolypa hystricis (strain UAMH7299)</name>
    <dbReference type="NCBI Taxonomy" id="1447883"/>
    <lineage>
        <taxon>Eukaryota</taxon>
        <taxon>Fungi</taxon>
        <taxon>Dikarya</taxon>
        <taxon>Ascomycota</taxon>
        <taxon>Pezizomycotina</taxon>
        <taxon>Eurotiomycetes</taxon>
        <taxon>Eurotiomycetidae</taxon>
        <taxon>Onygenales</taxon>
        <taxon>Onygenales incertae sedis</taxon>
        <taxon>Polytolypa</taxon>
    </lineage>
</organism>
<dbReference type="InterPro" id="IPR025649">
    <property type="entry name" value="DUF4360"/>
</dbReference>
<proteinExistence type="predicted"/>
<dbReference type="AlphaFoldDB" id="A0A2B7Z033"/>
<evidence type="ECO:0000256" key="1">
    <source>
        <dbReference type="SAM" id="SignalP"/>
    </source>
</evidence>
<dbReference type="Pfam" id="PF14273">
    <property type="entry name" value="DUF4360"/>
    <property type="match status" value="1"/>
</dbReference>
<accession>A0A2B7Z033</accession>
<evidence type="ECO:0000313" key="2">
    <source>
        <dbReference type="EMBL" id="PGH27296.1"/>
    </source>
</evidence>
<dbReference type="STRING" id="1447883.A0A2B7Z033"/>